<dbReference type="InterPro" id="IPR009061">
    <property type="entry name" value="DNA-bd_dom_put_sf"/>
</dbReference>
<dbReference type="InterPro" id="IPR047057">
    <property type="entry name" value="MerR_fam"/>
</dbReference>
<dbReference type="Proteomes" id="UP000095662">
    <property type="component" value="Unassembled WGS sequence"/>
</dbReference>
<proteinExistence type="predicted"/>
<feature type="coiled-coil region" evidence="2">
    <location>
        <begin position="81"/>
        <end position="115"/>
    </location>
</feature>
<dbReference type="PROSITE" id="PS50937">
    <property type="entry name" value="HTH_MERR_2"/>
    <property type="match status" value="1"/>
</dbReference>
<dbReference type="PANTHER" id="PTHR30204">
    <property type="entry name" value="REDOX-CYCLING DRUG-SENSING TRANSCRIPTIONAL ACTIVATOR SOXR"/>
    <property type="match status" value="1"/>
</dbReference>
<evidence type="ECO:0000313" key="5">
    <source>
        <dbReference type="Proteomes" id="UP000095662"/>
    </source>
</evidence>
<dbReference type="OrthoDB" id="6160at2"/>
<protein>
    <submittedName>
        <fullName evidence="4">HTH-type transcriptional regulator AdhR</fullName>
    </submittedName>
</protein>
<dbReference type="GO" id="GO:0003677">
    <property type="term" value="F:DNA binding"/>
    <property type="evidence" value="ECO:0007669"/>
    <property type="project" value="UniProtKB-KW"/>
</dbReference>
<dbReference type="PRINTS" id="PR00040">
    <property type="entry name" value="HTHMERR"/>
</dbReference>
<dbReference type="CDD" id="cd01109">
    <property type="entry name" value="HTH_YyaN"/>
    <property type="match status" value="1"/>
</dbReference>
<organism evidence="4 5">
    <name type="scientific">[Eubacterium] siraeum</name>
    <dbReference type="NCBI Taxonomy" id="39492"/>
    <lineage>
        <taxon>Bacteria</taxon>
        <taxon>Bacillati</taxon>
        <taxon>Bacillota</taxon>
        <taxon>Clostridia</taxon>
        <taxon>Eubacteriales</taxon>
        <taxon>Oscillospiraceae</taxon>
        <taxon>Oscillospiraceae incertae sedis</taxon>
    </lineage>
</organism>
<evidence type="ECO:0000259" key="3">
    <source>
        <dbReference type="PROSITE" id="PS50937"/>
    </source>
</evidence>
<dbReference type="Gene3D" id="1.10.1660.10">
    <property type="match status" value="1"/>
</dbReference>
<dbReference type="InterPro" id="IPR000551">
    <property type="entry name" value="MerR-type_HTH_dom"/>
</dbReference>
<dbReference type="SMART" id="SM00422">
    <property type="entry name" value="HTH_MERR"/>
    <property type="match status" value="1"/>
</dbReference>
<feature type="domain" description="HTH merR-type" evidence="3">
    <location>
        <begin position="1"/>
        <end position="69"/>
    </location>
</feature>
<name>A0A174Z189_9FIRM</name>
<gene>
    <name evidence="4" type="primary">adhR</name>
    <name evidence="4" type="ORF">ERS852540_00211</name>
</gene>
<dbReference type="AlphaFoldDB" id="A0A174Z189"/>
<reference evidence="4 5" key="1">
    <citation type="submission" date="2015-09" db="EMBL/GenBank/DDBJ databases">
        <authorList>
            <consortium name="Pathogen Informatics"/>
        </authorList>
    </citation>
    <scope>NUCLEOTIDE SEQUENCE [LARGE SCALE GENOMIC DNA]</scope>
    <source>
        <strain evidence="4 5">2789STDY5834928</strain>
    </source>
</reference>
<keyword evidence="2" id="KW-0175">Coiled coil</keyword>
<sequence>MTISEVSKKYDISTDTLRYYERIGLLPTVPRTKSGLRDYDENSCKSVEFIKCMRNAGLPIEALIEYMTLFKEGDSTAEARMAILIEQREALISRIEEMQSTLSRLDRKIEMYKGMCSLGCCGKK</sequence>
<evidence type="ECO:0000313" key="4">
    <source>
        <dbReference type="EMBL" id="CUQ81164.1"/>
    </source>
</evidence>
<dbReference type="GO" id="GO:0003700">
    <property type="term" value="F:DNA-binding transcription factor activity"/>
    <property type="evidence" value="ECO:0007669"/>
    <property type="project" value="InterPro"/>
</dbReference>
<evidence type="ECO:0000256" key="2">
    <source>
        <dbReference type="SAM" id="Coils"/>
    </source>
</evidence>
<keyword evidence="1" id="KW-0238">DNA-binding</keyword>
<accession>A0A174Z189</accession>
<dbReference type="PANTHER" id="PTHR30204:SF98">
    <property type="entry name" value="HTH-TYPE TRANSCRIPTIONAL REGULATOR ADHR"/>
    <property type="match status" value="1"/>
</dbReference>
<dbReference type="Pfam" id="PF13411">
    <property type="entry name" value="MerR_1"/>
    <property type="match status" value="1"/>
</dbReference>
<dbReference type="EMBL" id="CZBY01000001">
    <property type="protein sequence ID" value="CUQ81164.1"/>
    <property type="molecule type" value="Genomic_DNA"/>
</dbReference>
<dbReference type="STRING" id="39492.ERS852540_00211"/>
<evidence type="ECO:0000256" key="1">
    <source>
        <dbReference type="ARBA" id="ARBA00023125"/>
    </source>
</evidence>
<dbReference type="SUPFAM" id="SSF46955">
    <property type="entry name" value="Putative DNA-binding domain"/>
    <property type="match status" value="1"/>
</dbReference>